<proteinExistence type="predicted"/>
<reference evidence="2 3" key="1">
    <citation type="submission" date="2019-03" db="EMBL/GenBank/DDBJ databases">
        <title>Genomic Encyclopedia of Type Strains, Phase IV (KMG-IV): sequencing the most valuable type-strain genomes for metagenomic binning, comparative biology and taxonomic classification.</title>
        <authorList>
            <person name="Goeker M."/>
        </authorList>
    </citation>
    <scope>NUCLEOTIDE SEQUENCE [LARGE SCALE GENOMIC DNA]</scope>
    <source>
        <strain evidence="2 3">DSM 29487</strain>
    </source>
</reference>
<feature type="transmembrane region" description="Helical" evidence="1">
    <location>
        <begin position="12"/>
        <end position="31"/>
    </location>
</feature>
<organism evidence="2 3">
    <name type="scientific">Longibaculum muris</name>
    <dbReference type="NCBI Taxonomy" id="1796628"/>
    <lineage>
        <taxon>Bacteria</taxon>
        <taxon>Bacillati</taxon>
        <taxon>Bacillota</taxon>
        <taxon>Erysipelotrichia</taxon>
        <taxon>Erysipelotrichales</taxon>
        <taxon>Coprobacillaceae</taxon>
        <taxon>Longibaculum</taxon>
    </lineage>
</organism>
<keyword evidence="1" id="KW-0812">Transmembrane</keyword>
<feature type="transmembrane region" description="Helical" evidence="1">
    <location>
        <begin position="43"/>
        <end position="65"/>
    </location>
</feature>
<evidence type="ECO:0000313" key="2">
    <source>
        <dbReference type="EMBL" id="TCW02265.1"/>
    </source>
</evidence>
<sequence>MKNIVIKYTLLLMGLLIISVFIHYGTIFPLIEMICKSAICCNFFNAMTLMIGEPVICIIIIVFLINHKEKQYYDSIS</sequence>
<accession>A0A4R3ZB64</accession>
<protein>
    <submittedName>
        <fullName evidence="2">Uncharacterized protein</fullName>
    </submittedName>
</protein>
<name>A0A4R3ZB64_9FIRM</name>
<gene>
    <name evidence="2" type="ORF">EDD60_102231</name>
</gene>
<evidence type="ECO:0000313" key="3">
    <source>
        <dbReference type="Proteomes" id="UP000295515"/>
    </source>
</evidence>
<dbReference type="GeneID" id="98914464"/>
<dbReference type="AlphaFoldDB" id="A0A4R3ZB64"/>
<keyword evidence="3" id="KW-1185">Reference proteome</keyword>
<keyword evidence="1" id="KW-1133">Transmembrane helix</keyword>
<dbReference type="RefSeq" id="WP_066443666.1">
    <property type="nucleotide sequence ID" value="NZ_CAUWFI010000003.1"/>
</dbReference>
<dbReference type="EMBL" id="SMCQ01000002">
    <property type="protein sequence ID" value="TCW02265.1"/>
    <property type="molecule type" value="Genomic_DNA"/>
</dbReference>
<keyword evidence="1" id="KW-0472">Membrane</keyword>
<evidence type="ECO:0000256" key="1">
    <source>
        <dbReference type="SAM" id="Phobius"/>
    </source>
</evidence>
<dbReference type="Proteomes" id="UP000295515">
    <property type="component" value="Unassembled WGS sequence"/>
</dbReference>
<comment type="caution">
    <text evidence="2">The sequence shown here is derived from an EMBL/GenBank/DDBJ whole genome shotgun (WGS) entry which is preliminary data.</text>
</comment>